<gene>
    <name evidence="2" type="ORF">Q4527_16375</name>
</gene>
<dbReference type="RefSeq" id="WP_303464392.1">
    <property type="nucleotide sequence ID" value="NZ_JAUOPZ010000009.1"/>
</dbReference>
<reference evidence="2" key="1">
    <citation type="submission" date="2023-07" db="EMBL/GenBank/DDBJ databases">
        <title>Genome content predicts the carbon catabolic preferences of heterotrophic bacteria.</title>
        <authorList>
            <person name="Gralka M."/>
        </authorList>
    </citation>
    <scope>NUCLEOTIDE SEQUENCE</scope>
    <source>
        <strain evidence="2">F2M12</strain>
    </source>
</reference>
<proteinExistence type="predicted"/>
<feature type="domain" description="VOC" evidence="1">
    <location>
        <begin position="3"/>
        <end position="118"/>
    </location>
</feature>
<dbReference type="PANTHER" id="PTHR33993">
    <property type="entry name" value="GLYOXALASE-RELATED"/>
    <property type="match status" value="1"/>
</dbReference>
<dbReference type="InterPro" id="IPR004360">
    <property type="entry name" value="Glyas_Fos-R_dOase_dom"/>
</dbReference>
<dbReference type="PANTHER" id="PTHR33993:SF14">
    <property type="entry name" value="GB|AAF24581.1"/>
    <property type="match status" value="1"/>
</dbReference>
<accession>A0AAW7Z655</accession>
<dbReference type="InterPro" id="IPR037523">
    <property type="entry name" value="VOC_core"/>
</dbReference>
<dbReference type="Proteomes" id="UP001170717">
    <property type="component" value="Unassembled WGS sequence"/>
</dbReference>
<dbReference type="InterPro" id="IPR029068">
    <property type="entry name" value="Glyas_Bleomycin-R_OHBP_Dase"/>
</dbReference>
<evidence type="ECO:0000313" key="2">
    <source>
        <dbReference type="EMBL" id="MDO6578982.1"/>
    </source>
</evidence>
<dbReference type="Gene3D" id="3.10.180.10">
    <property type="entry name" value="2,3-Dihydroxybiphenyl 1,2-Dioxygenase, domain 1"/>
    <property type="match status" value="1"/>
</dbReference>
<dbReference type="PROSITE" id="PS51819">
    <property type="entry name" value="VOC"/>
    <property type="match status" value="1"/>
</dbReference>
<name>A0AAW7Z655_9ALTE</name>
<dbReference type="SUPFAM" id="SSF54593">
    <property type="entry name" value="Glyoxalase/Bleomycin resistance protein/Dihydroxybiphenyl dioxygenase"/>
    <property type="match status" value="1"/>
</dbReference>
<dbReference type="InterPro" id="IPR052164">
    <property type="entry name" value="Anthracycline_SecMetBiosynth"/>
</dbReference>
<organism evidence="2 3">
    <name type="scientific">Alteromonas stellipolaris</name>
    <dbReference type="NCBI Taxonomy" id="233316"/>
    <lineage>
        <taxon>Bacteria</taxon>
        <taxon>Pseudomonadati</taxon>
        <taxon>Pseudomonadota</taxon>
        <taxon>Gammaproteobacteria</taxon>
        <taxon>Alteromonadales</taxon>
        <taxon>Alteromonadaceae</taxon>
        <taxon>Alteromonas/Salinimonas group</taxon>
        <taxon>Alteromonas</taxon>
    </lineage>
</organism>
<dbReference type="AlphaFoldDB" id="A0AAW7Z655"/>
<comment type="caution">
    <text evidence="2">The sequence shown here is derived from an EMBL/GenBank/DDBJ whole genome shotgun (WGS) entry which is preliminary data.</text>
</comment>
<evidence type="ECO:0000259" key="1">
    <source>
        <dbReference type="PROSITE" id="PS51819"/>
    </source>
</evidence>
<dbReference type="EMBL" id="JAUOQI010000014">
    <property type="protein sequence ID" value="MDO6578982.1"/>
    <property type="molecule type" value="Genomic_DNA"/>
</dbReference>
<evidence type="ECO:0000313" key="3">
    <source>
        <dbReference type="Proteomes" id="UP001170717"/>
    </source>
</evidence>
<dbReference type="Pfam" id="PF00903">
    <property type="entry name" value="Glyoxalase"/>
    <property type="match status" value="1"/>
</dbReference>
<protein>
    <submittedName>
        <fullName evidence="2">VOC family protein</fullName>
    </submittedName>
</protein>
<sequence>MSDSLWMDITTDDADQLANFYVNVMGWKKEAFDMGGYNDYVMMKEDGSPAGGICHKRGCNSNIPGGWVPYFTVADLDAALAASKSTGGEQIGDIRHHGTSRFCIIKDPSGSCCALYEQGAD</sequence>